<dbReference type="CDD" id="cd00449">
    <property type="entry name" value="PLPDE_IV"/>
    <property type="match status" value="1"/>
</dbReference>
<dbReference type="GO" id="GO:0005829">
    <property type="term" value="C:cytosol"/>
    <property type="evidence" value="ECO:0007669"/>
    <property type="project" value="TreeGrafter"/>
</dbReference>
<comment type="caution">
    <text evidence="4">The sequence shown here is derived from an EMBL/GenBank/DDBJ whole genome shotgun (WGS) entry which is preliminary data.</text>
</comment>
<protein>
    <submittedName>
        <fullName evidence="4">D-amino-acid transaminase</fullName>
    </submittedName>
</protein>
<reference evidence="4 5" key="1">
    <citation type="journal article" date="2015" name="Nature">
        <title>rRNA introns, odd ribosomes, and small enigmatic genomes across a large radiation of phyla.</title>
        <authorList>
            <person name="Brown C.T."/>
            <person name="Hug L.A."/>
            <person name="Thomas B.C."/>
            <person name="Sharon I."/>
            <person name="Castelle C.J."/>
            <person name="Singh A."/>
            <person name="Wilkins M.J."/>
            <person name="Williams K.H."/>
            <person name="Banfield J.F."/>
        </authorList>
    </citation>
    <scope>NUCLEOTIDE SEQUENCE [LARGE SCALE GENOMIC DNA]</scope>
</reference>
<dbReference type="Gene3D" id="3.30.470.10">
    <property type="match status" value="1"/>
</dbReference>
<dbReference type="Gene3D" id="3.20.10.10">
    <property type="entry name" value="D-amino Acid Aminotransferase, subunit A, domain 2"/>
    <property type="match status" value="1"/>
</dbReference>
<dbReference type="AlphaFoldDB" id="A0A0G0G1V5"/>
<dbReference type="GO" id="GO:0008652">
    <property type="term" value="P:amino acid biosynthetic process"/>
    <property type="evidence" value="ECO:0007669"/>
    <property type="project" value="UniProtKB-ARBA"/>
</dbReference>
<dbReference type="InterPro" id="IPR043132">
    <property type="entry name" value="BCAT-like_C"/>
</dbReference>
<evidence type="ECO:0000256" key="2">
    <source>
        <dbReference type="ARBA" id="ARBA00009320"/>
    </source>
</evidence>
<dbReference type="GO" id="GO:0003824">
    <property type="term" value="F:catalytic activity"/>
    <property type="evidence" value="ECO:0007669"/>
    <property type="project" value="InterPro"/>
</dbReference>
<gene>
    <name evidence="4" type="ORF">US40_C0011G0023</name>
</gene>
<dbReference type="InterPro" id="IPR036038">
    <property type="entry name" value="Aminotransferase-like"/>
</dbReference>
<dbReference type="InterPro" id="IPR050571">
    <property type="entry name" value="Class-IV_PLP-Dep_Aminotrnsfr"/>
</dbReference>
<accession>A0A0G0G1V5</accession>
<dbReference type="Proteomes" id="UP000034917">
    <property type="component" value="Unassembled WGS sequence"/>
</dbReference>
<evidence type="ECO:0000256" key="1">
    <source>
        <dbReference type="ARBA" id="ARBA00001933"/>
    </source>
</evidence>
<dbReference type="EMBL" id="LBSV01000011">
    <property type="protein sequence ID" value="KKQ25138.1"/>
    <property type="molecule type" value="Genomic_DNA"/>
</dbReference>
<evidence type="ECO:0000256" key="3">
    <source>
        <dbReference type="ARBA" id="ARBA00022898"/>
    </source>
</evidence>
<organism evidence="4 5">
    <name type="scientific">Candidatus Roizmanbacteria bacterium GW2011_GWC2_37_13</name>
    <dbReference type="NCBI Taxonomy" id="1618486"/>
    <lineage>
        <taxon>Bacteria</taxon>
        <taxon>Candidatus Roizmaniibacteriota</taxon>
    </lineage>
</organism>
<dbReference type="InterPro" id="IPR043131">
    <property type="entry name" value="BCAT-like_N"/>
</dbReference>
<sequence length="275" mass="31599">MDFKYFSYNGQVLPIDQAVIPLTSKEYTYGFGVYETIRIKNGIPYFLKEHAKRLIESARIIELEHPFSLSFVENSVLDLIKKIGPMTINLKVLLLGAPIKEKASLYLVCLNPLFPDRKLYKHGADFITFNYERVLPNSKSLNMLFSYIAYTKARRLGSYDALLINRHGFITEGTMTNFYCIKDKTIYTPFEKDILLGVTMDAVFMVARKNSYKIIEKNISLKDVSSYDGAFITSTSSKIIPVRSIDGKIYNYPEKLKKLMSLFDEFLKNCGGKMR</sequence>
<dbReference type="GO" id="GO:0046394">
    <property type="term" value="P:carboxylic acid biosynthetic process"/>
    <property type="evidence" value="ECO:0007669"/>
    <property type="project" value="UniProtKB-ARBA"/>
</dbReference>
<dbReference type="Pfam" id="PF01063">
    <property type="entry name" value="Aminotran_4"/>
    <property type="match status" value="1"/>
</dbReference>
<dbReference type="PANTHER" id="PTHR42743:SF11">
    <property type="entry name" value="AMINODEOXYCHORISMATE LYASE"/>
    <property type="match status" value="1"/>
</dbReference>
<dbReference type="SUPFAM" id="SSF56752">
    <property type="entry name" value="D-aminoacid aminotransferase-like PLP-dependent enzymes"/>
    <property type="match status" value="1"/>
</dbReference>
<proteinExistence type="inferred from homology"/>
<dbReference type="FunFam" id="3.20.10.10:FF:000002">
    <property type="entry name" value="D-alanine aminotransferase"/>
    <property type="match status" value="1"/>
</dbReference>
<comment type="similarity">
    <text evidence="2">Belongs to the class-IV pyridoxal-phosphate-dependent aminotransferase family.</text>
</comment>
<comment type="cofactor">
    <cofactor evidence="1">
        <name>pyridoxal 5'-phosphate</name>
        <dbReference type="ChEBI" id="CHEBI:597326"/>
    </cofactor>
</comment>
<name>A0A0G0G1V5_9BACT</name>
<evidence type="ECO:0000313" key="5">
    <source>
        <dbReference type="Proteomes" id="UP000034917"/>
    </source>
</evidence>
<dbReference type="PANTHER" id="PTHR42743">
    <property type="entry name" value="AMINO-ACID AMINOTRANSFERASE"/>
    <property type="match status" value="1"/>
</dbReference>
<dbReference type="InterPro" id="IPR001544">
    <property type="entry name" value="Aminotrans_IV"/>
</dbReference>
<evidence type="ECO:0000313" key="4">
    <source>
        <dbReference type="EMBL" id="KKQ25138.1"/>
    </source>
</evidence>
<keyword evidence="3" id="KW-0663">Pyridoxal phosphate</keyword>